<dbReference type="AlphaFoldDB" id="A0A811QFV8"/>
<dbReference type="Proteomes" id="UP000604825">
    <property type="component" value="Unassembled WGS sequence"/>
</dbReference>
<reference evidence="2" key="1">
    <citation type="submission" date="2020-10" db="EMBL/GenBank/DDBJ databases">
        <authorList>
            <person name="Han B."/>
            <person name="Lu T."/>
            <person name="Zhao Q."/>
            <person name="Huang X."/>
            <person name="Zhao Y."/>
        </authorList>
    </citation>
    <scope>NUCLEOTIDE SEQUENCE</scope>
</reference>
<dbReference type="OrthoDB" id="746891at2759"/>
<dbReference type="Gene3D" id="3.10.310.30">
    <property type="match status" value="1"/>
</dbReference>
<dbReference type="PANTHER" id="PTHR46922:SF3">
    <property type="entry name" value="HEAT SHOCK PROTEIN"/>
    <property type="match status" value="1"/>
</dbReference>
<feature type="region of interest" description="Disordered" evidence="1">
    <location>
        <begin position="28"/>
        <end position="56"/>
    </location>
</feature>
<accession>A0A811QFV8</accession>
<name>A0A811QFV8_9POAL</name>
<dbReference type="EMBL" id="CAJGYO010000010">
    <property type="protein sequence ID" value="CAD6258100.1"/>
    <property type="molecule type" value="Genomic_DNA"/>
</dbReference>
<evidence type="ECO:0000313" key="3">
    <source>
        <dbReference type="Proteomes" id="UP000604825"/>
    </source>
</evidence>
<feature type="compositionally biased region" description="Polar residues" evidence="1">
    <location>
        <begin position="121"/>
        <end position="130"/>
    </location>
</feature>
<feature type="region of interest" description="Disordered" evidence="1">
    <location>
        <begin position="115"/>
        <end position="140"/>
    </location>
</feature>
<sequence length="464" mass="51324">MRLPWPWRRRPARQHGEVPVAVGTHLHVAAGDDDDDDGAESTASSEHSHLTLPVEEPVHVYDEADSGDGVHAHYEVAGSVADGKEYHFDFFIRPSPPPAVLRRAFRSEAALEAIRSHSHSHSAPSKTASPPSDADTDDGQAGPASLALYNYPTFAGAYAALAARLFHQRVRRRLLVLPFSSVVPFRAEDFKDVGFQTCYLLDFIGPKKFAFELARFVPSVIAFDHRQSTLARIPKLGQCPSNVELHIDMSKGSARSVFDYFSKELAGTKSDSRTCENLLDQEDAERVSNVLEYIEDADLRRYQLPNTKEFQTALRDEQQKLNCVTYPHVFGQLLQLDVGDLLAREKSQAHDRLQAAGEFIQKPFRIQLGRGSYGECLAIRADGHTELSHEIGLELSQRSAAAGLRPIGAVVFMQRGVLKVCLRTTDSTINTSEIAKAYGGGGKQSSSSFTLRMDEFNIWTSVNS</sequence>
<evidence type="ECO:0000256" key="1">
    <source>
        <dbReference type="SAM" id="MobiDB-lite"/>
    </source>
</evidence>
<gene>
    <name evidence="2" type="ORF">NCGR_LOCUS41583</name>
</gene>
<comment type="caution">
    <text evidence="2">The sequence shown here is derived from an EMBL/GenBank/DDBJ whole genome shotgun (WGS) entry which is preliminary data.</text>
</comment>
<evidence type="ECO:0000313" key="2">
    <source>
        <dbReference type="EMBL" id="CAD6258100.1"/>
    </source>
</evidence>
<protein>
    <submittedName>
        <fullName evidence="2">Uncharacterized protein</fullName>
    </submittedName>
</protein>
<keyword evidence="3" id="KW-1185">Reference proteome</keyword>
<organism evidence="2 3">
    <name type="scientific">Miscanthus lutarioriparius</name>
    <dbReference type="NCBI Taxonomy" id="422564"/>
    <lineage>
        <taxon>Eukaryota</taxon>
        <taxon>Viridiplantae</taxon>
        <taxon>Streptophyta</taxon>
        <taxon>Embryophyta</taxon>
        <taxon>Tracheophyta</taxon>
        <taxon>Spermatophyta</taxon>
        <taxon>Magnoliopsida</taxon>
        <taxon>Liliopsida</taxon>
        <taxon>Poales</taxon>
        <taxon>Poaceae</taxon>
        <taxon>PACMAD clade</taxon>
        <taxon>Panicoideae</taxon>
        <taxon>Andropogonodae</taxon>
        <taxon>Andropogoneae</taxon>
        <taxon>Saccharinae</taxon>
        <taxon>Miscanthus</taxon>
    </lineage>
</organism>
<dbReference type="PANTHER" id="PTHR46922">
    <property type="entry name" value="DHHA1 DOMAIN PROTEIN"/>
    <property type="match status" value="1"/>
</dbReference>
<proteinExistence type="predicted"/>